<evidence type="ECO:0000313" key="3">
    <source>
        <dbReference type="Proteomes" id="UP000031036"/>
    </source>
</evidence>
<name>A0A0B2UXJ4_TOXCA</name>
<sequence>MSNIFELYKAQNESSSKTEAASNDEKPHVPRRLPPVIRSRAVSRASPGRTRNVEKNTTAAVSGLPRSFNESLVTSTNDDIVPSTGKVNYKSDEEVDIKVNDDRNTSPGCQSGIGELEAATTKQRTRHSVFYSDELNEVLLRWRPINVICHSARFQDEPSTVVLRDPHPNHLNPMQSCSTVEAKIALQAFAPDMNHVVATAHRRNLRRSEVAGPSTVFSQVEVSEGNVNGFAKAATQKSTPPSYGGKKLRRVASTNEKRFRQASQGSEILPGVLSRRRSAPSAFSPTPYLSSYKDSSEVPPRKRRKVANEDGFYEMAGVLPGTSQQILPAWVANEDGFYEMAGVLPGTSQQILPAWETSFTYASASASSTSSASRSNGDFEAPDGETVSSASDSHSEDDVVYEAEILSVDEKNLVIQVLRLCREYVSEVDTKEPNWFDQLKMGVVLQVNELRRKINQAISQRSELRSKYGRLRLRHDFYMQQQQQQRRVILRMPVTNIDTTERSAAVQQQNCGSSFATSRGQWIEVPRHINHNSQIVAPSDTTTNGAQVVRNAVRVVNNGVRMQIPRPGRKPVTIRLTKNVGGVSVPPQHTPTQLYNIAAPKKIVHISQHPNASFISSFIPSR</sequence>
<feature type="region of interest" description="Disordered" evidence="1">
    <location>
        <begin position="255"/>
        <end position="303"/>
    </location>
</feature>
<evidence type="ECO:0000313" key="2">
    <source>
        <dbReference type="EMBL" id="KHN73605.1"/>
    </source>
</evidence>
<keyword evidence="3" id="KW-1185">Reference proteome</keyword>
<accession>A0A0B2UXJ4</accession>
<dbReference type="Proteomes" id="UP000031036">
    <property type="component" value="Unassembled WGS sequence"/>
</dbReference>
<proteinExistence type="predicted"/>
<reference evidence="2 3" key="1">
    <citation type="submission" date="2014-11" db="EMBL/GenBank/DDBJ databases">
        <title>Genetic blueprint of the zoonotic pathogen Toxocara canis.</title>
        <authorList>
            <person name="Zhu X.-Q."/>
            <person name="Korhonen P.K."/>
            <person name="Cai H."/>
            <person name="Young N.D."/>
            <person name="Nejsum P."/>
            <person name="von Samson-Himmelstjerna G."/>
            <person name="Boag P.R."/>
            <person name="Tan P."/>
            <person name="Li Q."/>
            <person name="Min J."/>
            <person name="Yang Y."/>
            <person name="Wang X."/>
            <person name="Fang X."/>
            <person name="Hall R.S."/>
            <person name="Hofmann A."/>
            <person name="Sternberg P.W."/>
            <person name="Jex A.R."/>
            <person name="Gasser R.B."/>
        </authorList>
    </citation>
    <scope>NUCLEOTIDE SEQUENCE [LARGE SCALE GENOMIC DNA]</scope>
    <source>
        <strain evidence="2">PN_DK_2014</strain>
    </source>
</reference>
<evidence type="ECO:0000256" key="1">
    <source>
        <dbReference type="SAM" id="MobiDB-lite"/>
    </source>
</evidence>
<protein>
    <submittedName>
        <fullName evidence="2">Uncharacterized protein</fullName>
    </submittedName>
</protein>
<feature type="compositionally biased region" description="Polar residues" evidence="1">
    <location>
        <begin position="11"/>
        <end position="21"/>
    </location>
</feature>
<comment type="caution">
    <text evidence="2">The sequence shown here is derived from an EMBL/GenBank/DDBJ whole genome shotgun (WGS) entry which is preliminary data.</text>
</comment>
<dbReference type="AlphaFoldDB" id="A0A0B2UXJ4"/>
<feature type="region of interest" description="Disordered" evidence="1">
    <location>
        <begin position="1"/>
        <end position="56"/>
    </location>
</feature>
<feature type="compositionally biased region" description="Low complexity" evidence="1">
    <location>
        <begin position="366"/>
        <end position="375"/>
    </location>
</feature>
<organism evidence="2 3">
    <name type="scientific">Toxocara canis</name>
    <name type="common">Canine roundworm</name>
    <dbReference type="NCBI Taxonomy" id="6265"/>
    <lineage>
        <taxon>Eukaryota</taxon>
        <taxon>Metazoa</taxon>
        <taxon>Ecdysozoa</taxon>
        <taxon>Nematoda</taxon>
        <taxon>Chromadorea</taxon>
        <taxon>Rhabditida</taxon>
        <taxon>Spirurina</taxon>
        <taxon>Ascaridomorpha</taxon>
        <taxon>Ascaridoidea</taxon>
        <taxon>Toxocaridae</taxon>
        <taxon>Toxocara</taxon>
    </lineage>
</organism>
<feature type="region of interest" description="Disordered" evidence="1">
    <location>
        <begin position="366"/>
        <end position="395"/>
    </location>
</feature>
<dbReference type="EMBL" id="JPKZ01003101">
    <property type="protein sequence ID" value="KHN73605.1"/>
    <property type="molecule type" value="Genomic_DNA"/>
</dbReference>
<gene>
    <name evidence="2" type="ORF">Tcan_06237</name>
</gene>